<keyword evidence="2" id="KW-1185">Reference proteome</keyword>
<dbReference type="EMBL" id="QUAL01000092">
    <property type="protein sequence ID" value="RIQ27091.1"/>
    <property type="molecule type" value="Genomic_DNA"/>
</dbReference>
<name>A0A418KS74_9ACTN</name>
<proteinExistence type="predicted"/>
<evidence type="ECO:0000313" key="2">
    <source>
        <dbReference type="Proteomes" id="UP000284057"/>
    </source>
</evidence>
<dbReference type="AlphaFoldDB" id="A0A418KS74"/>
<organism evidence="1 2">
    <name type="scientific">Jiangella rhizosphaerae</name>
    <dbReference type="NCBI Taxonomy" id="2293569"/>
    <lineage>
        <taxon>Bacteria</taxon>
        <taxon>Bacillati</taxon>
        <taxon>Actinomycetota</taxon>
        <taxon>Actinomycetes</taxon>
        <taxon>Jiangellales</taxon>
        <taxon>Jiangellaceae</taxon>
        <taxon>Jiangella</taxon>
    </lineage>
</organism>
<dbReference type="Proteomes" id="UP000284057">
    <property type="component" value="Unassembled WGS sequence"/>
</dbReference>
<comment type="caution">
    <text evidence="1">The sequence shown here is derived from an EMBL/GenBank/DDBJ whole genome shotgun (WGS) entry which is preliminary data.</text>
</comment>
<sequence>MPVAARAYEQTASEFVSWARANHPSVDVEPDVVETILEFKANYFDSADPASWRAGELTEILTDIVPRKVVADQEWNDALIRTVPLFIEFLADQKRPYAIRRLRAEAEAALPAFAAAVNDSERWGVGKRLLSAMGAEGIPDQAALDELMAQFNALPFEERDRILGAMPSAGPPAEPPVPLPAVRLAPVDELAAAARSAPLVADVLALVHWLGNRREVTTTGALRVKDGKEAAVALGLVDPEELARREAFFGIRSSADLAGLDELWLTAVGSGVVRLTASRAYPGEAMDDWRSGDADAVLSAWGRLFDAVLTAVVEGDYAITAYQADVHADLPPVLFSAYVDGEISRDRVVESHAEEIAGHRMFALPSFDPKTEVRKALDNGLSRLERLGAVTIDGDAIRLTPLGVWKLNTLYTSFGWDAPSVGDLSGADTVTRLAGLSSLSDADAAEEIAAWLGTADHATLAGDLAEAIGTVEPWLRPALFDLLTRLGEAAGPAVARLVDTPWWRYAAAWYEQRGQDGPRPLSGADRAWLLADQLAPTVEELGDDVEPLRAVLPAMPDVDAIRLYDDLVRSGHPRAGDVLEALSRLATDKQTAKAARKAAFKARSR</sequence>
<accession>A0A418KS74</accession>
<protein>
    <submittedName>
        <fullName evidence="1">Uncharacterized protein</fullName>
    </submittedName>
</protein>
<reference evidence="1 2" key="1">
    <citation type="submission" date="2018-09" db="EMBL/GenBank/DDBJ databases">
        <title>Isolation, diversity and antifungal activity of actinobacteria from wheat.</title>
        <authorList>
            <person name="Han C."/>
        </authorList>
    </citation>
    <scope>NUCLEOTIDE SEQUENCE [LARGE SCALE GENOMIC DNA]</scope>
    <source>
        <strain evidence="1 2">NEAU-YY265</strain>
    </source>
</reference>
<evidence type="ECO:0000313" key="1">
    <source>
        <dbReference type="EMBL" id="RIQ27091.1"/>
    </source>
</evidence>
<gene>
    <name evidence="1" type="ORF">DY240_09950</name>
</gene>